<name>A0A7N0TF06_KALFE</name>
<dbReference type="GO" id="GO:0080043">
    <property type="term" value="F:quercetin 3-O-glucosyltransferase activity"/>
    <property type="evidence" value="ECO:0007669"/>
    <property type="project" value="TreeGrafter"/>
</dbReference>
<dbReference type="PANTHER" id="PTHR11926:SF1402">
    <property type="entry name" value="GLYCOSYLTRANSFERASE"/>
    <property type="match status" value="1"/>
</dbReference>
<evidence type="ECO:0000313" key="3">
    <source>
        <dbReference type="EnsemblPlants" id="Kaladp0035s0030.1.v1.1"/>
    </source>
</evidence>
<dbReference type="PANTHER" id="PTHR11926">
    <property type="entry name" value="GLUCOSYL/GLUCURONOSYL TRANSFERASES"/>
    <property type="match status" value="1"/>
</dbReference>
<dbReference type="Pfam" id="PF00201">
    <property type="entry name" value="UDPGT"/>
    <property type="match status" value="1"/>
</dbReference>
<dbReference type="FunFam" id="3.40.50.2000:FF:000056">
    <property type="entry name" value="Glycosyltransferase"/>
    <property type="match status" value="1"/>
</dbReference>
<dbReference type="Proteomes" id="UP000594263">
    <property type="component" value="Unplaced"/>
</dbReference>
<sequence length="489" mass="54876">MGVENKRFINRTRRMEKLIILVPYPAQGHVTPMVKLGRAIHTHGFQPLLITPASIHAKICDNDRKEEHHGPADPVAYVPVPDIRGGAGMQSDFFGIEKVMENEMPQHLDRIIRQLEEGGGMVVCLVVDLLASWAIEVGKRRDILVAGFWPAMFATYGLFGDIPDMVQSGFISQSGLPVEEGATRSLPEQPLMINAQELPWMIGDLTCRQARFQFWIRILHRSASLSCLLVNSFSGEARCWDDEDPQNAMGRNILLNTSSKTLLPHQILIPPTLLLVGALNMQAQADTTPSFWDQDDGCLRWLDKQRSSSVLYISFGSWVSPISEAQTKSLASALEATMQPFLWVLGSNWRHGLPEGFINRVSNQGKLVFWAPQTQVLQHEAVGCFLSHCGWNSTIEAIQFQKKLLCYPIAGDQFINCKFVVDVWKIGMRVHCFQQKDLEEGIQMVTGNDEMGSRLAKLKEIFMGRKAISGAANSLAVFIRHIQNRHKHL</sequence>
<comment type="similarity">
    <text evidence="1">Belongs to the UDP-glycosyltransferase family.</text>
</comment>
<evidence type="ECO:0000256" key="2">
    <source>
        <dbReference type="ARBA" id="ARBA00022679"/>
    </source>
</evidence>
<reference evidence="3" key="1">
    <citation type="submission" date="2021-01" db="UniProtKB">
        <authorList>
            <consortium name="EnsemblPlants"/>
        </authorList>
    </citation>
    <scope>IDENTIFICATION</scope>
</reference>
<evidence type="ECO:0008006" key="5">
    <source>
        <dbReference type="Google" id="ProtNLM"/>
    </source>
</evidence>
<dbReference type="EnsemblPlants" id="Kaladp0035s0030.1.v1.1">
    <property type="protein sequence ID" value="Kaladp0035s0030.1.v1.1"/>
    <property type="gene ID" value="Kaladp0035s0030.v1.1"/>
</dbReference>
<dbReference type="CDD" id="cd03784">
    <property type="entry name" value="GT1_Gtf-like"/>
    <property type="match status" value="1"/>
</dbReference>
<dbReference type="Gramene" id="Kaladp0035s0030.1.v1.1">
    <property type="protein sequence ID" value="Kaladp0035s0030.1.v1.1"/>
    <property type="gene ID" value="Kaladp0035s0030.v1.1"/>
</dbReference>
<evidence type="ECO:0000256" key="1">
    <source>
        <dbReference type="ARBA" id="ARBA00009995"/>
    </source>
</evidence>
<dbReference type="GO" id="GO:0080044">
    <property type="term" value="F:quercetin 7-O-glucosyltransferase activity"/>
    <property type="evidence" value="ECO:0007669"/>
    <property type="project" value="TreeGrafter"/>
</dbReference>
<organism evidence="3 4">
    <name type="scientific">Kalanchoe fedtschenkoi</name>
    <name type="common">Lavender scallops</name>
    <name type="synonym">South American air plant</name>
    <dbReference type="NCBI Taxonomy" id="63787"/>
    <lineage>
        <taxon>Eukaryota</taxon>
        <taxon>Viridiplantae</taxon>
        <taxon>Streptophyta</taxon>
        <taxon>Embryophyta</taxon>
        <taxon>Tracheophyta</taxon>
        <taxon>Spermatophyta</taxon>
        <taxon>Magnoliopsida</taxon>
        <taxon>eudicotyledons</taxon>
        <taxon>Gunneridae</taxon>
        <taxon>Pentapetalae</taxon>
        <taxon>Saxifragales</taxon>
        <taxon>Crassulaceae</taxon>
        <taxon>Kalanchoe</taxon>
    </lineage>
</organism>
<accession>A0A7N0TF06</accession>
<dbReference type="InterPro" id="IPR002213">
    <property type="entry name" value="UDP_glucos_trans"/>
</dbReference>
<proteinExistence type="inferred from homology"/>
<keyword evidence="4" id="KW-1185">Reference proteome</keyword>
<dbReference type="OMA" id="FAMENNM"/>
<protein>
    <recommendedName>
        <fullName evidence="5">Glycosyltransferase</fullName>
    </recommendedName>
</protein>
<keyword evidence="2" id="KW-0808">Transferase</keyword>
<dbReference type="SUPFAM" id="SSF53756">
    <property type="entry name" value="UDP-Glycosyltransferase/glycogen phosphorylase"/>
    <property type="match status" value="1"/>
</dbReference>
<dbReference type="Gene3D" id="3.40.50.2000">
    <property type="entry name" value="Glycogen Phosphorylase B"/>
    <property type="match status" value="2"/>
</dbReference>
<dbReference type="AlphaFoldDB" id="A0A7N0TF06"/>
<evidence type="ECO:0000313" key="4">
    <source>
        <dbReference type="Proteomes" id="UP000594263"/>
    </source>
</evidence>